<keyword evidence="3" id="KW-1185">Reference proteome</keyword>
<dbReference type="EMBL" id="JAOVQO010000005">
    <property type="protein sequence ID" value="MCU9847601.1"/>
    <property type="molecule type" value="Genomic_DNA"/>
</dbReference>
<keyword evidence="1" id="KW-0732">Signal</keyword>
<accession>A0ABT2X0Z1</accession>
<evidence type="ECO:0000256" key="1">
    <source>
        <dbReference type="SAM" id="SignalP"/>
    </source>
</evidence>
<proteinExistence type="predicted"/>
<evidence type="ECO:0000313" key="3">
    <source>
        <dbReference type="Proteomes" id="UP001209535"/>
    </source>
</evidence>
<organism evidence="2 3">
    <name type="scientific">Albidovulum salinarum</name>
    <dbReference type="NCBI Taxonomy" id="2984153"/>
    <lineage>
        <taxon>Bacteria</taxon>
        <taxon>Pseudomonadati</taxon>
        <taxon>Pseudomonadota</taxon>
        <taxon>Alphaproteobacteria</taxon>
        <taxon>Rhodobacterales</taxon>
        <taxon>Paracoccaceae</taxon>
        <taxon>Albidovulum</taxon>
    </lineage>
</organism>
<dbReference type="NCBIfam" id="NF041384">
    <property type="entry name" value="YHS_seleno_dom"/>
    <property type="match status" value="1"/>
</dbReference>
<dbReference type="RefSeq" id="WP_263334274.1">
    <property type="nucleotide sequence ID" value="NZ_JAOVQO010000005.1"/>
</dbReference>
<gene>
    <name evidence="2" type="ORF">OEZ60_06235</name>
</gene>
<name>A0ABT2X0Z1_9RHOB</name>
<dbReference type="Proteomes" id="UP001209535">
    <property type="component" value="Unassembled WGS sequence"/>
</dbReference>
<comment type="caution">
    <text evidence="2">The sequence shown here is derived from an EMBL/GenBank/DDBJ whole genome shotgun (WGS) entry which is preliminary data.</text>
</comment>
<evidence type="ECO:0000313" key="2">
    <source>
        <dbReference type="EMBL" id="MCU9847601.1"/>
    </source>
</evidence>
<reference evidence="2 3" key="1">
    <citation type="submission" date="2022-10" db="EMBL/GenBank/DDBJ databases">
        <title>Defluviimonas sp. nov., isolated from ocean surface sediments.</title>
        <authorList>
            <person name="He W."/>
            <person name="Wang L."/>
            <person name="Zhang D.-F."/>
        </authorList>
    </citation>
    <scope>NUCLEOTIDE SEQUENCE [LARGE SCALE GENOMIC DNA]</scope>
    <source>
        <strain evidence="2 3">WL0024</strain>
    </source>
</reference>
<sequence length="153" mass="16066">MLVTRRALVAATLALPFAGTALSPVFARESTIFAPGGVAISGYDPVAYFTEGRPVPGHAGHALMWRGATWYFATATTREAFEMNPIAYTPQYGGHCAGAMAKGIVAASVPEAFAVYDGRLYLYASTEVRTTWSADIAANVASADATWSAAINP</sequence>
<feature type="chain" id="PRO_5046900885" evidence="1">
    <location>
        <begin position="28"/>
        <end position="153"/>
    </location>
</feature>
<protein>
    <submittedName>
        <fullName evidence="2">YHS domain protein</fullName>
    </submittedName>
</protein>
<feature type="signal peptide" evidence="1">
    <location>
        <begin position="1"/>
        <end position="27"/>
    </location>
</feature>